<reference evidence="8" key="1">
    <citation type="submission" date="2019-10" db="EMBL/GenBank/DDBJ databases">
        <title>Nonomuraea sp. nov., isolated from Phyllanthus amarus.</title>
        <authorList>
            <person name="Klykleung N."/>
            <person name="Tanasupawat S."/>
        </authorList>
    </citation>
    <scope>NUCLEOTIDE SEQUENCE [LARGE SCALE GENOMIC DNA]</scope>
    <source>
        <strain evidence="8">3MP-10</strain>
    </source>
</reference>
<evidence type="ECO:0000256" key="2">
    <source>
        <dbReference type="ARBA" id="ARBA00022448"/>
    </source>
</evidence>
<dbReference type="InterPro" id="IPR003439">
    <property type="entry name" value="ABC_transporter-like_ATP-bd"/>
</dbReference>
<dbReference type="Pfam" id="PF00005">
    <property type="entry name" value="ABC_tran"/>
    <property type="match status" value="1"/>
</dbReference>
<evidence type="ECO:0000256" key="5">
    <source>
        <dbReference type="SAM" id="MobiDB-lite"/>
    </source>
</evidence>
<feature type="compositionally biased region" description="Basic and acidic residues" evidence="5">
    <location>
        <begin position="407"/>
        <end position="417"/>
    </location>
</feature>
<dbReference type="PANTHER" id="PTHR43335:SF4">
    <property type="entry name" value="ABC TRANSPORTER, ATP-BINDING PROTEIN"/>
    <property type="match status" value="1"/>
</dbReference>
<dbReference type="InterPro" id="IPR027417">
    <property type="entry name" value="P-loop_NTPase"/>
</dbReference>
<dbReference type="Gene3D" id="3.40.50.300">
    <property type="entry name" value="P-loop containing nucleotide triphosphate hydrolases"/>
    <property type="match status" value="1"/>
</dbReference>
<organism evidence="8 9">
    <name type="scientific">Streptomyces mimosae</name>
    <dbReference type="NCBI Taxonomy" id="2586635"/>
    <lineage>
        <taxon>Bacteria</taxon>
        <taxon>Bacillati</taxon>
        <taxon>Actinomycetota</taxon>
        <taxon>Actinomycetes</taxon>
        <taxon>Kitasatosporales</taxon>
        <taxon>Streptomycetaceae</taxon>
        <taxon>Streptomyces</taxon>
    </lineage>
</organism>
<feature type="transmembrane region" description="Helical" evidence="6">
    <location>
        <begin position="531"/>
        <end position="552"/>
    </location>
</feature>
<dbReference type="InterPro" id="IPR003593">
    <property type="entry name" value="AAA+_ATPase"/>
</dbReference>
<feature type="region of interest" description="Disordered" evidence="5">
    <location>
        <begin position="445"/>
        <end position="510"/>
    </location>
</feature>
<feature type="compositionally biased region" description="Low complexity" evidence="5">
    <location>
        <begin position="418"/>
        <end position="430"/>
    </location>
</feature>
<gene>
    <name evidence="8" type="ORF">FH607_008110</name>
</gene>
<dbReference type="SUPFAM" id="SSF52540">
    <property type="entry name" value="P-loop containing nucleoside triphosphate hydrolases"/>
    <property type="match status" value="1"/>
</dbReference>
<keyword evidence="6" id="KW-1133">Transmembrane helix</keyword>
<feature type="compositionally biased region" description="Pro residues" evidence="5">
    <location>
        <begin position="500"/>
        <end position="510"/>
    </location>
</feature>
<evidence type="ECO:0000256" key="4">
    <source>
        <dbReference type="ARBA" id="ARBA00022840"/>
    </source>
</evidence>
<feature type="transmembrane region" description="Helical" evidence="6">
    <location>
        <begin position="649"/>
        <end position="669"/>
    </location>
</feature>
<keyword evidence="3" id="KW-0547">Nucleotide-binding</keyword>
<protein>
    <submittedName>
        <fullName evidence="8">ATP-binding cassette domain-containing protein</fullName>
    </submittedName>
</protein>
<feature type="region of interest" description="Disordered" evidence="5">
    <location>
        <begin position="288"/>
        <end position="313"/>
    </location>
</feature>
<proteinExistence type="inferred from homology"/>
<comment type="caution">
    <text evidence="8">The sequence shown here is derived from an EMBL/GenBank/DDBJ whole genome shotgun (WGS) entry which is preliminary data.</text>
</comment>
<feature type="region of interest" description="Disordered" evidence="5">
    <location>
        <begin position="336"/>
        <end position="430"/>
    </location>
</feature>
<keyword evidence="9" id="KW-1185">Reference proteome</keyword>
<dbReference type="OrthoDB" id="9804819at2"/>
<name>A0A5N6AGD6_9ACTN</name>
<evidence type="ECO:0000256" key="6">
    <source>
        <dbReference type="SAM" id="Phobius"/>
    </source>
</evidence>
<evidence type="ECO:0000259" key="7">
    <source>
        <dbReference type="PROSITE" id="PS50893"/>
    </source>
</evidence>
<feature type="compositionally biased region" description="Low complexity" evidence="5">
    <location>
        <begin position="336"/>
        <end position="349"/>
    </location>
</feature>
<dbReference type="SMART" id="SM00382">
    <property type="entry name" value="AAA"/>
    <property type="match status" value="1"/>
</dbReference>
<keyword evidence="6" id="KW-0812">Transmembrane</keyword>
<evidence type="ECO:0000313" key="8">
    <source>
        <dbReference type="EMBL" id="KAB8167927.1"/>
    </source>
</evidence>
<keyword evidence="4 8" id="KW-0067">ATP-binding</keyword>
<feature type="domain" description="ABC transporter" evidence="7">
    <location>
        <begin position="2"/>
        <end position="228"/>
    </location>
</feature>
<feature type="compositionally biased region" description="Low complexity" evidence="5">
    <location>
        <begin position="469"/>
        <end position="499"/>
    </location>
</feature>
<evidence type="ECO:0000256" key="3">
    <source>
        <dbReference type="ARBA" id="ARBA00022741"/>
    </source>
</evidence>
<feature type="compositionally biased region" description="Basic and acidic residues" evidence="5">
    <location>
        <begin position="364"/>
        <end position="380"/>
    </location>
</feature>
<feature type="transmembrane region" description="Helical" evidence="6">
    <location>
        <begin position="739"/>
        <end position="759"/>
    </location>
</feature>
<dbReference type="Proteomes" id="UP000314251">
    <property type="component" value="Unassembled WGS sequence"/>
</dbReference>
<dbReference type="RefSeq" id="WP_139666939.1">
    <property type="nucleotide sequence ID" value="NZ_VDLY02000004.1"/>
</dbReference>
<dbReference type="AlphaFoldDB" id="A0A5N6AGD6"/>
<dbReference type="PROSITE" id="PS50893">
    <property type="entry name" value="ABC_TRANSPORTER_2"/>
    <property type="match status" value="1"/>
</dbReference>
<dbReference type="GO" id="GO:0016887">
    <property type="term" value="F:ATP hydrolysis activity"/>
    <property type="evidence" value="ECO:0007669"/>
    <property type="project" value="InterPro"/>
</dbReference>
<keyword evidence="2" id="KW-0813">Transport</keyword>
<evidence type="ECO:0000313" key="9">
    <source>
        <dbReference type="Proteomes" id="UP000314251"/>
    </source>
</evidence>
<keyword evidence="6" id="KW-0472">Membrane</keyword>
<feature type="transmembrane region" description="Helical" evidence="6">
    <location>
        <begin position="611"/>
        <end position="637"/>
    </location>
</feature>
<feature type="transmembrane region" description="Helical" evidence="6">
    <location>
        <begin position="676"/>
        <end position="697"/>
    </location>
</feature>
<dbReference type="GO" id="GO:0005524">
    <property type="term" value="F:ATP binding"/>
    <property type="evidence" value="ECO:0007669"/>
    <property type="project" value="UniProtKB-KW"/>
</dbReference>
<accession>A0A5N6AGD6</accession>
<dbReference type="EMBL" id="VDLY02000004">
    <property type="protein sequence ID" value="KAB8167927.1"/>
    <property type="molecule type" value="Genomic_DNA"/>
</dbReference>
<feature type="compositionally biased region" description="Basic and acidic residues" evidence="5">
    <location>
        <begin position="387"/>
        <end position="400"/>
    </location>
</feature>
<dbReference type="PANTHER" id="PTHR43335">
    <property type="entry name" value="ABC TRANSPORTER, ATP-BINDING PROTEIN"/>
    <property type="match status" value="1"/>
</dbReference>
<sequence>MIQAIGLTSASRRGRPPAVDDLTFEASPGAVTVLLGPSGAGKSTALRLMLQLTPGRGVALFRGRPLSRMPHPQREIGTLLGDVPGHPRRSALGHLRMLAAAAGVPAERADEVMEVVGLTGLANQRLGRFSRGMDRRLGLAVALLGDPHTLVLDEPDAGLSPRERAWLHGLLRGYAEQGGTVLLTATDAMETARVADRVVSVDAGRLLADQRVADFRRTRLRPRVAVRTPHAERLATVLQHRLRATAPVEVVHEAGNRLSVYGSDLATVGEIAHQHRIVVHQLADEIGDVGDRSPTGPLHRADGRQATVGNARRSEESAATVVLAGAAAAPAALAATGGPAAEARPAPLEGDGRRRTAGVGSEGGNEHREETGRRTTHENTARSAAENTERTRETDTDRSGKSGTAEGAERGTAEGRARVGAATTATTAPTATATTAIGAAAGMARSTLAPPPAPAGTAVDTLPPPAPEEAPAADRAARPDAAPAVIGAPARGARQAARPGLPPPLPALPPPGPSWPLRYELRRWSGVGTNWWAMALALLAGLGSAVALAWAGAHPAERVLTGWAEPLPLPPAAIAAGLLGALAFGQEFRYPALAHASRQVPRRLSLLTGKLLVSGAATLLLCGGAVAVNAIALTLLLGSRGPTPDAWAGAFHGIAALSVGCAWAGLLAAGVFRSALVGLAAVVAVPLALTPGLRALLNSPLGQELHGLPERLTALTTLPVLSALDRWLAASVRLAAQPVGWALALSLAALLCGYTLVSLRGGRR</sequence>
<comment type="similarity">
    <text evidence="1">Belongs to the ABC transporter superfamily.</text>
</comment>
<evidence type="ECO:0000256" key="1">
    <source>
        <dbReference type="ARBA" id="ARBA00005417"/>
    </source>
</evidence>